<gene>
    <name evidence="3" type="ORF">E6K72_00580</name>
</gene>
<proteinExistence type="predicted"/>
<evidence type="ECO:0000313" key="4">
    <source>
        <dbReference type="Proteomes" id="UP000317716"/>
    </source>
</evidence>
<feature type="chain" id="PRO_5021903381" evidence="2">
    <location>
        <begin position="24"/>
        <end position="185"/>
    </location>
</feature>
<evidence type="ECO:0000256" key="2">
    <source>
        <dbReference type="SAM" id="SignalP"/>
    </source>
</evidence>
<dbReference type="EMBL" id="VBOS01000020">
    <property type="protein sequence ID" value="TMQ60508.1"/>
    <property type="molecule type" value="Genomic_DNA"/>
</dbReference>
<reference evidence="3 4" key="1">
    <citation type="journal article" date="2019" name="Nat. Microbiol.">
        <title>Mediterranean grassland soil C-N compound turnover is dependent on rainfall and depth, and is mediated by genomically divergent microorganisms.</title>
        <authorList>
            <person name="Diamond S."/>
            <person name="Andeer P.F."/>
            <person name="Li Z."/>
            <person name="Crits-Christoph A."/>
            <person name="Burstein D."/>
            <person name="Anantharaman K."/>
            <person name="Lane K.R."/>
            <person name="Thomas B.C."/>
            <person name="Pan C."/>
            <person name="Northen T.R."/>
            <person name="Banfield J.F."/>
        </authorList>
    </citation>
    <scope>NUCLEOTIDE SEQUENCE [LARGE SCALE GENOMIC DNA]</scope>
    <source>
        <strain evidence="3">WS_2</strain>
    </source>
</reference>
<protein>
    <submittedName>
        <fullName evidence="3">Uncharacterized protein</fullName>
    </submittedName>
</protein>
<evidence type="ECO:0000313" key="3">
    <source>
        <dbReference type="EMBL" id="TMQ60508.1"/>
    </source>
</evidence>
<feature type="signal peptide" evidence="2">
    <location>
        <begin position="1"/>
        <end position="23"/>
    </location>
</feature>
<feature type="compositionally biased region" description="Polar residues" evidence="1">
    <location>
        <begin position="156"/>
        <end position="174"/>
    </location>
</feature>
<organism evidence="3 4">
    <name type="scientific">Eiseniibacteriota bacterium</name>
    <dbReference type="NCBI Taxonomy" id="2212470"/>
    <lineage>
        <taxon>Bacteria</taxon>
        <taxon>Candidatus Eiseniibacteriota</taxon>
    </lineage>
</organism>
<accession>A0A538TA65</accession>
<evidence type="ECO:0000256" key="1">
    <source>
        <dbReference type="SAM" id="MobiDB-lite"/>
    </source>
</evidence>
<dbReference type="Proteomes" id="UP000317716">
    <property type="component" value="Unassembled WGS sequence"/>
</dbReference>
<keyword evidence="2" id="KW-0732">Signal</keyword>
<feature type="region of interest" description="Disordered" evidence="1">
    <location>
        <begin position="156"/>
        <end position="176"/>
    </location>
</feature>
<dbReference type="AlphaFoldDB" id="A0A538TA65"/>
<comment type="caution">
    <text evidence="3">The sequence shown here is derived from an EMBL/GenBank/DDBJ whole genome shotgun (WGS) entry which is preliminary data.</text>
</comment>
<sequence>MRVRLAMLVLAACVLIGGAAALAPERAAWAAGSPNGVAGSMPAYYDHVLFTINFKQLSAAEATLLAKNSQQNVIYQSDPGLPGGQPFVSVIDAVPADGMNPLWAEVQIAFTAGHTPRQLFSDDEIAAAAASGEITLTATNEMYRCSVIGKPGAPTSSRIVGNGSSPTPARSTHGATWGAIKKAYR</sequence>
<name>A0A538TA65_UNCEI</name>